<feature type="compositionally biased region" description="Basic residues" evidence="3">
    <location>
        <begin position="28"/>
        <end position="47"/>
    </location>
</feature>
<dbReference type="GO" id="GO:0008081">
    <property type="term" value="F:phosphoric diester hydrolase activity"/>
    <property type="evidence" value="ECO:0007669"/>
    <property type="project" value="InterPro"/>
</dbReference>
<feature type="binding site" evidence="2">
    <location>
        <position position="243"/>
    </location>
    <ligand>
        <name>substrate</name>
    </ligand>
</feature>
<comment type="caution">
    <text evidence="4">The sequence shown here is derived from an EMBL/GenBank/DDBJ whole genome shotgun (WGS) entry which is preliminary data.</text>
</comment>
<dbReference type="AlphaFoldDB" id="A0AAD2FQC1"/>
<evidence type="ECO:0000256" key="1">
    <source>
        <dbReference type="PIRSR" id="PIRSR610347-1"/>
    </source>
</evidence>
<proteinExistence type="predicted"/>
<keyword evidence="5" id="KW-1185">Reference proteome</keyword>
<evidence type="ECO:0000313" key="5">
    <source>
        <dbReference type="Proteomes" id="UP001295423"/>
    </source>
</evidence>
<protein>
    <submittedName>
        <fullName evidence="4">Uncharacterized protein</fullName>
    </submittedName>
</protein>
<sequence>MVNPQPPSSTTPSFGMDAVIANLQAIEKRRKQKRRQEKRDQKRRRQHKQESTTSNENDANRRSVETATMKKPKDSIPLMRTTNIRKRQRTEKKEDKGPSMSSATPLPATINTNDVGDNNAITTNTRERLPFGYFDGRTIFRNSLHPSEVVKDGFVTLAELVPPDCTRILATSFCAPQAFEWLDQTILGGPYGKYARPSHVLLVHHGEEEQMMMMKEIKVRRKKQENWYRLAYQPHTRGCMHPKVILFRCSQGGLRLVVSGNNFYQYQWENDRDCLWVQDFKEVTMTNDHCCYHHHGTKQEESHKMPLRSFLTDLCQGGSHQRFIKEHLEALFCNIDLEQSNASLVYSFPRLKNDAGERGGWKLLTEVVQDCLLDDYDTENDWNSPNTPEYHPSTSDTEKRKDRYVLYAMSGSIGNLDPTLLKCMKNAMTGKDTFFDDFPAMNDKKGMAQEWAKLAGIQCLLPSLETARKMDPTWNGRLMTKSHWNSIPRIAQQQLFADAIPNPNFERTETRPKHPFAHAKVLYCKYNKSTAMPQLSKPSILYVGSHNFSRAAWGHADRMPGNVEVGVVLSTCDPILEKEWESRLPYLLLPGSNNNKSDYYRPLLAGDWKEIPDTPNQMAVVMGDGDTLPPANELLFETQQLMSRTS</sequence>
<dbReference type="EMBL" id="CAKOGP040001758">
    <property type="protein sequence ID" value="CAJ1949031.1"/>
    <property type="molecule type" value="Genomic_DNA"/>
</dbReference>
<evidence type="ECO:0000313" key="4">
    <source>
        <dbReference type="EMBL" id="CAJ1949031.1"/>
    </source>
</evidence>
<reference evidence="4" key="1">
    <citation type="submission" date="2023-08" db="EMBL/GenBank/DDBJ databases">
        <authorList>
            <person name="Audoor S."/>
            <person name="Bilcke G."/>
        </authorList>
    </citation>
    <scope>NUCLEOTIDE SEQUENCE</scope>
</reference>
<feature type="region of interest" description="Disordered" evidence="3">
    <location>
        <begin position="1"/>
        <end position="121"/>
    </location>
</feature>
<evidence type="ECO:0000256" key="2">
    <source>
        <dbReference type="PIRSR" id="PIRSR610347-2"/>
    </source>
</evidence>
<name>A0AAD2FQC1_9STRA</name>
<feature type="compositionally biased region" description="Polar residues" evidence="3">
    <location>
        <begin position="99"/>
        <end position="121"/>
    </location>
</feature>
<dbReference type="InterPro" id="IPR010347">
    <property type="entry name" value="Tdp1"/>
</dbReference>
<organism evidence="4 5">
    <name type="scientific">Cylindrotheca closterium</name>
    <dbReference type="NCBI Taxonomy" id="2856"/>
    <lineage>
        <taxon>Eukaryota</taxon>
        <taxon>Sar</taxon>
        <taxon>Stramenopiles</taxon>
        <taxon>Ochrophyta</taxon>
        <taxon>Bacillariophyta</taxon>
        <taxon>Bacillariophyceae</taxon>
        <taxon>Bacillariophycidae</taxon>
        <taxon>Bacillariales</taxon>
        <taxon>Bacillariaceae</taxon>
        <taxon>Cylindrotheca</taxon>
    </lineage>
</organism>
<dbReference type="Proteomes" id="UP001295423">
    <property type="component" value="Unassembled WGS sequence"/>
</dbReference>
<evidence type="ECO:0000256" key="3">
    <source>
        <dbReference type="SAM" id="MobiDB-lite"/>
    </source>
</evidence>
<dbReference type="GO" id="GO:0005634">
    <property type="term" value="C:nucleus"/>
    <property type="evidence" value="ECO:0007669"/>
    <property type="project" value="InterPro"/>
</dbReference>
<dbReference type="Gene3D" id="3.30.870.10">
    <property type="entry name" value="Endonuclease Chain A"/>
    <property type="match status" value="2"/>
</dbReference>
<dbReference type="GO" id="GO:0006281">
    <property type="term" value="P:DNA repair"/>
    <property type="evidence" value="ECO:0007669"/>
    <property type="project" value="InterPro"/>
</dbReference>
<dbReference type="SUPFAM" id="SSF56024">
    <property type="entry name" value="Phospholipase D/nuclease"/>
    <property type="match status" value="2"/>
</dbReference>
<feature type="active site" description="Nucleophile" evidence="1">
    <location>
        <position position="241"/>
    </location>
</feature>
<dbReference type="Pfam" id="PF06087">
    <property type="entry name" value="Tyr-DNA_phospho"/>
    <property type="match status" value="1"/>
</dbReference>
<gene>
    <name evidence="4" type="ORF">CYCCA115_LOCUS11891</name>
</gene>
<dbReference type="PANTHER" id="PTHR12415">
    <property type="entry name" value="TYROSYL-DNA PHOSPHODIESTERASE 1"/>
    <property type="match status" value="1"/>
</dbReference>
<accession>A0AAD2FQC1</accession>